<evidence type="ECO:0000256" key="6">
    <source>
        <dbReference type="ARBA" id="ARBA00023002"/>
    </source>
</evidence>
<dbReference type="InterPro" id="IPR009075">
    <property type="entry name" value="AcylCo_DH/oxidase_C"/>
</dbReference>
<feature type="domain" description="Acyl-CoA oxidase/dehydrogenase middle" evidence="13">
    <location>
        <begin position="136"/>
        <end position="227"/>
    </location>
</feature>
<feature type="domain" description="Acyl-CoA dehydrogenase/oxidase N-terminal" evidence="14">
    <location>
        <begin position="21"/>
        <end position="132"/>
    </location>
</feature>
<evidence type="ECO:0000256" key="7">
    <source>
        <dbReference type="ARBA" id="ARBA00037899"/>
    </source>
</evidence>
<sequence length="393" mass="43165">MASDWGKFNWQDPFNLDDQLTDEERLVRDTAAAYSQDKLAPRILEAYRQESTDRNIFNEMGELGLLGSTIDGYGCPGVSYVSYGLVAREVERVDSGYRSMMSVQSSLVMYPIHTYGTEQQKEKYLPKLATGEWVGCFGLTEPDAGSDPGGMKTRAKTVDGGYLLSGSKMWISNSPIADVFIVWAKTDDGIIRGFILEKGMKGLSAPKIEGKLALRASITGEIVMDEVFVAEEQLMPNVQGLKGPFGCLNSARYGISWGALGAAESCWHAARQYTLDRVQFNRPLAANQLIQLKLANMQTDISLGLQGSLRAGRLKEQGNLAPELISLLKRNNCSKALEIARMARDMHGGNGISDEYPVMRHMLNLEVVNTYEGTADVHALILGRAQTGIQAFS</sequence>
<dbReference type="PANTHER" id="PTHR42807:SF1">
    <property type="entry name" value="GLUTARYL-COA DEHYDROGENASE, MITOCHONDRIAL"/>
    <property type="match status" value="1"/>
</dbReference>
<comment type="caution">
    <text evidence="15">The sequence shown here is derived from an EMBL/GenBank/DDBJ whole genome shotgun (WGS) entry which is preliminary data.</text>
</comment>
<dbReference type="GO" id="GO:0050660">
    <property type="term" value="F:flavin adenine dinucleotide binding"/>
    <property type="evidence" value="ECO:0007669"/>
    <property type="project" value="InterPro"/>
</dbReference>
<dbReference type="Gene3D" id="1.10.540.10">
    <property type="entry name" value="Acyl-CoA dehydrogenase/oxidase, N-terminal domain"/>
    <property type="match status" value="1"/>
</dbReference>
<name>A0A0R2U8J4_9GAMM</name>
<feature type="domain" description="Acyl-CoA dehydrogenase/oxidase C-terminal" evidence="12">
    <location>
        <begin position="245"/>
        <end position="385"/>
    </location>
</feature>
<dbReference type="Pfam" id="PF00441">
    <property type="entry name" value="Acyl-CoA_dh_1"/>
    <property type="match status" value="1"/>
</dbReference>
<comment type="similarity">
    <text evidence="2 11">Belongs to the acyl-CoA dehydrogenase family.</text>
</comment>
<evidence type="ECO:0000256" key="9">
    <source>
        <dbReference type="ARBA" id="ARBA00039033"/>
    </source>
</evidence>
<dbReference type="InterPro" id="IPR052033">
    <property type="entry name" value="Glutaryl-CoA_DH_mitochondrial"/>
</dbReference>
<dbReference type="Pfam" id="PF02771">
    <property type="entry name" value="Acyl-CoA_dh_N"/>
    <property type="match status" value="1"/>
</dbReference>
<comment type="pathway">
    <text evidence="8">Amino-acid metabolism; tryptophan metabolism.</text>
</comment>
<dbReference type="EMBL" id="LICA01000184">
    <property type="protein sequence ID" value="KRO94050.1"/>
    <property type="molecule type" value="Genomic_DNA"/>
</dbReference>
<dbReference type="CDD" id="cd01151">
    <property type="entry name" value="GCD"/>
    <property type="match status" value="1"/>
</dbReference>
<dbReference type="InterPro" id="IPR009100">
    <property type="entry name" value="AcylCoA_DH/oxidase_NM_dom_sf"/>
</dbReference>
<dbReference type="InterPro" id="IPR037069">
    <property type="entry name" value="AcylCoA_DH/ox_N_sf"/>
</dbReference>
<evidence type="ECO:0000256" key="11">
    <source>
        <dbReference type="RuleBase" id="RU362125"/>
    </source>
</evidence>
<keyword evidence="6 11" id="KW-0560">Oxidoreductase</keyword>
<accession>A0A0R2U8J4</accession>
<dbReference type="Proteomes" id="UP000051213">
    <property type="component" value="Unassembled WGS sequence"/>
</dbReference>
<protein>
    <recommendedName>
        <fullName evidence="9">glutaryl-CoA dehydrogenase (ETF)</fullName>
        <ecNumber evidence="9">1.3.8.6</ecNumber>
    </recommendedName>
</protein>
<keyword evidence="5" id="KW-0809">Transit peptide</keyword>
<evidence type="ECO:0000313" key="16">
    <source>
        <dbReference type="Proteomes" id="UP000051213"/>
    </source>
</evidence>
<dbReference type="FunFam" id="1.10.540.10:FF:000003">
    <property type="entry name" value="glutaryl-CoA dehydrogenase, mitochondrial"/>
    <property type="match status" value="1"/>
</dbReference>
<evidence type="ECO:0000256" key="4">
    <source>
        <dbReference type="ARBA" id="ARBA00022827"/>
    </source>
</evidence>
<dbReference type="GO" id="GO:0046949">
    <property type="term" value="P:fatty-acyl-CoA biosynthetic process"/>
    <property type="evidence" value="ECO:0007669"/>
    <property type="project" value="TreeGrafter"/>
</dbReference>
<reference evidence="15 16" key="1">
    <citation type="submission" date="2015-10" db="EMBL/GenBank/DDBJ databases">
        <title>Metagenome-Assembled Genomes uncover a global brackish microbiome.</title>
        <authorList>
            <person name="Hugerth L.W."/>
            <person name="Larsson J."/>
            <person name="Alneberg J."/>
            <person name="Lindh M.V."/>
            <person name="Legrand C."/>
            <person name="Pinhassi J."/>
            <person name="Andersson A.F."/>
        </authorList>
    </citation>
    <scope>NUCLEOTIDE SEQUENCE [LARGE SCALE GENOMIC DNA]</scope>
    <source>
        <strain evidence="15">BACL26 MAG-121220-bin70</strain>
    </source>
</reference>
<dbReference type="InterPro" id="IPR013786">
    <property type="entry name" value="AcylCoA_DH/ox_N"/>
</dbReference>
<keyword evidence="3 11" id="KW-0285">Flavoprotein</keyword>
<dbReference type="Gene3D" id="1.20.140.10">
    <property type="entry name" value="Butyryl-CoA Dehydrogenase, subunit A, domain 3"/>
    <property type="match status" value="1"/>
</dbReference>
<dbReference type="PROSITE" id="PS00072">
    <property type="entry name" value="ACYL_COA_DH_1"/>
    <property type="match status" value="1"/>
</dbReference>
<evidence type="ECO:0000259" key="13">
    <source>
        <dbReference type="Pfam" id="PF02770"/>
    </source>
</evidence>
<evidence type="ECO:0000256" key="2">
    <source>
        <dbReference type="ARBA" id="ARBA00009347"/>
    </source>
</evidence>
<dbReference type="InterPro" id="IPR006091">
    <property type="entry name" value="Acyl-CoA_Oxase/DH_mid-dom"/>
</dbReference>
<comment type="catalytic activity">
    <reaction evidence="10">
        <text>glutaryl-CoA + oxidized [electron-transfer flavoprotein] + 2 H(+) = (2E)-butenoyl-CoA + reduced [electron-transfer flavoprotein] + CO2</text>
        <dbReference type="Rhea" id="RHEA:13389"/>
        <dbReference type="Rhea" id="RHEA-COMP:10685"/>
        <dbReference type="Rhea" id="RHEA-COMP:10686"/>
        <dbReference type="ChEBI" id="CHEBI:15378"/>
        <dbReference type="ChEBI" id="CHEBI:16526"/>
        <dbReference type="ChEBI" id="CHEBI:57332"/>
        <dbReference type="ChEBI" id="CHEBI:57378"/>
        <dbReference type="ChEBI" id="CHEBI:57692"/>
        <dbReference type="ChEBI" id="CHEBI:58307"/>
        <dbReference type="EC" id="1.3.8.6"/>
    </reaction>
</comment>
<dbReference type="PANTHER" id="PTHR42807">
    <property type="entry name" value="GLUTARYL-COA DEHYDROGENASE, MITOCHONDRIAL"/>
    <property type="match status" value="1"/>
</dbReference>
<evidence type="ECO:0000259" key="14">
    <source>
        <dbReference type="Pfam" id="PF02771"/>
    </source>
</evidence>
<dbReference type="SUPFAM" id="SSF47203">
    <property type="entry name" value="Acyl-CoA dehydrogenase C-terminal domain-like"/>
    <property type="match status" value="1"/>
</dbReference>
<dbReference type="SUPFAM" id="SSF56645">
    <property type="entry name" value="Acyl-CoA dehydrogenase NM domain-like"/>
    <property type="match status" value="1"/>
</dbReference>
<dbReference type="InterPro" id="IPR046373">
    <property type="entry name" value="Acyl-CoA_Oxase/DH_mid-dom_sf"/>
</dbReference>
<evidence type="ECO:0000313" key="15">
    <source>
        <dbReference type="EMBL" id="KRO94050.1"/>
    </source>
</evidence>
<gene>
    <name evidence="15" type="ORF">ABS24_03655</name>
</gene>
<dbReference type="FunFam" id="1.20.140.10:FF:000006">
    <property type="entry name" value="Glutaryl-CoA dehydrogenase, mitochondrial"/>
    <property type="match status" value="1"/>
</dbReference>
<dbReference type="EC" id="1.3.8.6" evidence="9"/>
<organism evidence="15 16">
    <name type="scientific">SAR92 bacterium BACL26 MAG-121220-bin70</name>
    <dbReference type="NCBI Taxonomy" id="1655626"/>
    <lineage>
        <taxon>Bacteria</taxon>
        <taxon>Pseudomonadati</taxon>
        <taxon>Pseudomonadota</taxon>
        <taxon>Gammaproteobacteria</taxon>
        <taxon>Cellvibrionales</taxon>
        <taxon>Porticoccaceae</taxon>
        <taxon>SAR92 clade</taxon>
    </lineage>
</organism>
<dbReference type="Gene3D" id="2.40.110.10">
    <property type="entry name" value="Butyryl-CoA Dehydrogenase, subunit A, domain 2"/>
    <property type="match status" value="1"/>
</dbReference>
<comment type="cofactor">
    <cofactor evidence="1 11">
        <name>FAD</name>
        <dbReference type="ChEBI" id="CHEBI:57692"/>
    </cofactor>
</comment>
<dbReference type="GO" id="GO:0000062">
    <property type="term" value="F:fatty-acyl-CoA binding"/>
    <property type="evidence" value="ECO:0007669"/>
    <property type="project" value="TreeGrafter"/>
</dbReference>
<dbReference type="InterPro" id="IPR036250">
    <property type="entry name" value="AcylCo_DH-like_C"/>
</dbReference>
<dbReference type="GO" id="GO:0004361">
    <property type="term" value="F:glutaryl-CoA dehydrogenase activity"/>
    <property type="evidence" value="ECO:0007669"/>
    <property type="project" value="UniProtKB-EC"/>
</dbReference>
<comment type="pathway">
    <text evidence="7">Amino-acid metabolism; lysine degradation.</text>
</comment>
<dbReference type="Pfam" id="PF02770">
    <property type="entry name" value="Acyl-CoA_dh_M"/>
    <property type="match status" value="1"/>
</dbReference>
<dbReference type="InterPro" id="IPR006089">
    <property type="entry name" value="Acyl-CoA_DH_CS"/>
</dbReference>
<dbReference type="FunFam" id="2.40.110.10:FF:000008">
    <property type="entry name" value="Glutaryl-CoA dehydrogenase, mitochondrial"/>
    <property type="match status" value="1"/>
</dbReference>
<keyword evidence="4 11" id="KW-0274">FAD</keyword>
<dbReference type="PROSITE" id="PS00073">
    <property type="entry name" value="ACYL_COA_DH_2"/>
    <property type="match status" value="1"/>
</dbReference>
<evidence type="ECO:0000256" key="8">
    <source>
        <dbReference type="ARBA" id="ARBA00037927"/>
    </source>
</evidence>
<evidence type="ECO:0000259" key="12">
    <source>
        <dbReference type="Pfam" id="PF00441"/>
    </source>
</evidence>
<evidence type="ECO:0000256" key="3">
    <source>
        <dbReference type="ARBA" id="ARBA00022630"/>
    </source>
</evidence>
<proteinExistence type="inferred from homology"/>
<evidence type="ECO:0000256" key="5">
    <source>
        <dbReference type="ARBA" id="ARBA00022946"/>
    </source>
</evidence>
<dbReference type="AlphaFoldDB" id="A0A0R2U8J4"/>
<evidence type="ECO:0000256" key="10">
    <source>
        <dbReference type="ARBA" id="ARBA00049493"/>
    </source>
</evidence>
<dbReference type="GO" id="GO:0033539">
    <property type="term" value="P:fatty acid beta-oxidation using acyl-CoA dehydrogenase"/>
    <property type="evidence" value="ECO:0007669"/>
    <property type="project" value="TreeGrafter"/>
</dbReference>
<evidence type="ECO:0000256" key="1">
    <source>
        <dbReference type="ARBA" id="ARBA00001974"/>
    </source>
</evidence>